<dbReference type="PANTHER" id="PTHR18968:SF13">
    <property type="entry name" value="ACETOLACTATE SYNTHASE CATALYTIC SUBUNIT, MITOCHONDRIAL"/>
    <property type="match status" value="1"/>
</dbReference>
<evidence type="ECO:0000259" key="7">
    <source>
        <dbReference type="Pfam" id="PF02776"/>
    </source>
</evidence>
<dbReference type="EMBL" id="JAYJLD010000003">
    <property type="protein sequence ID" value="MEB3100580.1"/>
    <property type="molecule type" value="Genomic_DNA"/>
</dbReference>
<organism evidence="8 9">
    <name type="scientific">Ferviditalea candida</name>
    <dbReference type="NCBI Taxonomy" id="3108399"/>
    <lineage>
        <taxon>Bacteria</taxon>
        <taxon>Bacillati</taxon>
        <taxon>Bacillota</taxon>
        <taxon>Bacilli</taxon>
        <taxon>Bacillales</taxon>
        <taxon>Paenibacillaceae</taxon>
        <taxon>Ferviditalea</taxon>
    </lineage>
</organism>
<keyword evidence="3 4" id="KW-0786">Thiamine pyrophosphate</keyword>
<dbReference type="Gene3D" id="3.40.50.1220">
    <property type="entry name" value="TPP-binding domain"/>
    <property type="match status" value="1"/>
</dbReference>
<evidence type="ECO:0000259" key="6">
    <source>
        <dbReference type="Pfam" id="PF02775"/>
    </source>
</evidence>
<comment type="similarity">
    <text evidence="2 4">Belongs to the TPP enzyme family.</text>
</comment>
<evidence type="ECO:0000256" key="1">
    <source>
        <dbReference type="ARBA" id="ARBA00001964"/>
    </source>
</evidence>
<evidence type="ECO:0000256" key="3">
    <source>
        <dbReference type="ARBA" id="ARBA00023052"/>
    </source>
</evidence>
<gene>
    <name evidence="8" type="ORF">VF724_02770</name>
</gene>
<dbReference type="InterPro" id="IPR045229">
    <property type="entry name" value="TPP_enz"/>
</dbReference>
<comment type="cofactor">
    <cofactor evidence="1">
        <name>thiamine diphosphate</name>
        <dbReference type="ChEBI" id="CHEBI:58937"/>
    </cofactor>
</comment>
<dbReference type="SUPFAM" id="SSF52467">
    <property type="entry name" value="DHS-like NAD/FAD-binding domain"/>
    <property type="match status" value="1"/>
</dbReference>
<feature type="domain" description="Thiamine pyrophosphate enzyme TPP-binding" evidence="6">
    <location>
        <begin position="384"/>
        <end position="531"/>
    </location>
</feature>
<dbReference type="Proteomes" id="UP001310386">
    <property type="component" value="Unassembled WGS sequence"/>
</dbReference>
<evidence type="ECO:0000256" key="2">
    <source>
        <dbReference type="ARBA" id="ARBA00007812"/>
    </source>
</evidence>
<dbReference type="InterPro" id="IPR029061">
    <property type="entry name" value="THDP-binding"/>
</dbReference>
<name>A0ABU5ZDK0_9BACL</name>
<dbReference type="InterPro" id="IPR012001">
    <property type="entry name" value="Thiamin_PyroP_enz_TPP-bd_dom"/>
</dbReference>
<evidence type="ECO:0000259" key="5">
    <source>
        <dbReference type="Pfam" id="PF00205"/>
    </source>
</evidence>
<reference evidence="8" key="1">
    <citation type="submission" date="2023-12" db="EMBL/GenBank/DDBJ databases">
        <title>Fervidustalea candida gen. nov., sp. nov., a novel member of the family Paenibacillaceae isolated from a geothermal area.</title>
        <authorList>
            <person name="Li W.-J."/>
            <person name="Jiao J.-Y."/>
            <person name="Chen Y."/>
        </authorList>
    </citation>
    <scope>NUCLEOTIDE SEQUENCE</scope>
    <source>
        <strain evidence="8">SYSU GA230002</strain>
    </source>
</reference>
<evidence type="ECO:0000313" key="9">
    <source>
        <dbReference type="Proteomes" id="UP001310386"/>
    </source>
</evidence>
<feature type="domain" description="Thiamine pyrophosphate enzyme N-terminal TPP-binding" evidence="7">
    <location>
        <begin position="5"/>
        <end position="115"/>
    </location>
</feature>
<feature type="domain" description="Thiamine pyrophosphate enzyme central" evidence="5">
    <location>
        <begin position="203"/>
        <end position="323"/>
    </location>
</feature>
<dbReference type="Pfam" id="PF00205">
    <property type="entry name" value="TPP_enzyme_M"/>
    <property type="match status" value="1"/>
</dbReference>
<keyword evidence="9" id="KW-1185">Reference proteome</keyword>
<dbReference type="InterPro" id="IPR011766">
    <property type="entry name" value="TPP_enzyme_TPP-bd"/>
</dbReference>
<dbReference type="PROSITE" id="PS00187">
    <property type="entry name" value="TPP_ENZYMES"/>
    <property type="match status" value="1"/>
</dbReference>
<dbReference type="SUPFAM" id="SSF52518">
    <property type="entry name" value="Thiamin diphosphate-binding fold (THDP-binding)"/>
    <property type="match status" value="2"/>
</dbReference>
<proteinExistence type="inferred from homology"/>
<dbReference type="Pfam" id="PF02776">
    <property type="entry name" value="TPP_enzyme_N"/>
    <property type="match status" value="1"/>
</dbReference>
<dbReference type="Gene3D" id="3.40.50.970">
    <property type="match status" value="2"/>
</dbReference>
<dbReference type="PANTHER" id="PTHR18968">
    <property type="entry name" value="THIAMINE PYROPHOSPHATE ENZYMES"/>
    <property type="match status" value="1"/>
</dbReference>
<dbReference type="CDD" id="cd00568">
    <property type="entry name" value="TPP_enzymes"/>
    <property type="match status" value="1"/>
</dbReference>
<dbReference type="Pfam" id="PF02775">
    <property type="entry name" value="TPP_enzyme_C"/>
    <property type="match status" value="1"/>
</dbReference>
<accession>A0ABU5ZDK0</accession>
<dbReference type="CDD" id="cd07035">
    <property type="entry name" value="TPP_PYR_POX_like"/>
    <property type="match status" value="1"/>
</dbReference>
<dbReference type="InterPro" id="IPR000399">
    <property type="entry name" value="TPP-bd_CS"/>
</dbReference>
<evidence type="ECO:0000256" key="4">
    <source>
        <dbReference type="RuleBase" id="RU362132"/>
    </source>
</evidence>
<protein>
    <submittedName>
        <fullName evidence="8">Thiamine pyrophosphate-binding protein</fullName>
    </submittedName>
</protein>
<dbReference type="InterPro" id="IPR012000">
    <property type="entry name" value="Thiamin_PyroP_enz_cen_dom"/>
</dbReference>
<sequence length="553" mass="59565">MRAIEIGLRFLAANGLKYVFGIPAGSINALYDALLDLPELKSIISKHETGAGYMATSYTRISGLPSLCVGSSGPGATNLVTAAANAMKEKLPVFFITGSVPTGKIGKGGAQELNALPLFESITKYNKMVLYAGELPEIFLEAYHASISGIPGPVHLSIPIDVQMTEIKSEIPAAIAKPAPVSPSRLELEKVEEHIMKTGNGGAVLLGHGAKSARSLIVEFAELTGWPVATTPRGKGAFPEDHSLSLGVYGLSGNETATEVLNGTSHDTLLVIGSSLGELATRNWDERLVEGKKLIHIDIDQNEIGKNFIPTFGLAGDAFTVLGKILEKLKGRDRSAFNGSRRSFNTISRKLSPYSDQFPEWNTKVAIQQIGACAPGNTRFYIDIGEMMTYSINNLCITGGQDFDIDINFGGMGSGIAGALGAKLAEPDRPVVCITGDGCFFMHGFEVLTAKEYNLPIVFVIINNARLGMVYHGHMMQYKRCLDEFSQPRLDIASLADSLGIQTAQIHSLSDLQPEHIEQWLSSKKPVIVEVVVEGNEIPPMGERVKFLEDAIF</sequence>
<dbReference type="InterPro" id="IPR029035">
    <property type="entry name" value="DHS-like_NAD/FAD-binding_dom"/>
</dbReference>
<comment type="caution">
    <text evidence="8">The sequence shown here is derived from an EMBL/GenBank/DDBJ whole genome shotgun (WGS) entry which is preliminary data.</text>
</comment>
<evidence type="ECO:0000313" key="8">
    <source>
        <dbReference type="EMBL" id="MEB3100580.1"/>
    </source>
</evidence>
<dbReference type="RefSeq" id="WP_371752697.1">
    <property type="nucleotide sequence ID" value="NZ_JAYJLD010000003.1"/>
</dbReference>